<comment type="subcellular location">
    <subcellularLocation>
        <location evidence="1">Cell outer membrane</location>
    </subcellularLocation>
</comment>
<organism evidence="7 8">
    <name type="scientific">Vibrio alginolyticus (strain ATCC 17749 / DSM 2171 / NBRC 15630 / NCIMB 1903 / NCTC 12160 / XII-53)</name>
    <dbReference type="NCBI Taxonomy" id="1219076"/>
    <lineage>
        <taxon>Bacteria</taxon>
        <taxon>Pseudomonadati</taxon>
        <taxon>Pseudomonadota</taxon>
        <taxon>Gammaproteobacteria</taxon>
        <taxon>Vibrionales</taxon>
        <taxon>Vibrionaceae</taxon>
        <taxon>Vibrio</taxon>
    </lineage>
</organism>
<dbReference type="HOGENOM" id="CLU_643952_0_0_6"/>
<proteinExistence type="inferred from homology"/>
<dbReference type="Proteomes" id="UP000016714">
    <property type="component" value="Chromosome 1"/>
</dbReference>
<evidence type="ECO:0008006" key="9">
    <source>
        <dbReference type="Google" id="ProtNLM"/>
    </source>
</evidence>
<dbReference type="PANTHER" id="PTHR38776">
    <property type="entry name" value="MLTA-INTERACTING PROTEIN-RELATED"/>
    <property type="match status" value="1"/>
</dbReference>
<name>A0A2I3C1N8_VIBAX</name>
<dbReference type="GO" id="GO:0009279">
    <property type="term" value="C:cell outer membrane"/>
    <property type="evidence" value="ECO:0007669"/>
    <property type="project" value="UniProtKB-SubCell"/>
</dbReference>
<evidence type="ECO:0000256" key="2">
    <source>
        <dbReference type="ARBA" id="ARBA00005722"/>
    </source>
</evidence>
<gene>
    <name evidence="7" type="ORF">N646_0510</name>
</gene>
<dbReference type="EMBL" id="CP006718">
    <property type="protein sequence ID" value="AGV16343.1"/>
    <property type="molecule type" value="Genomic_DNA"/>
</dbReference>
<evidence type="ECO:0000256" key="4">
    <source>
        <dbReference type="ARBA" id="ARBA00023136"/>
    </source>
</evidence>
<dbReference type="InterPro" id="IPR010583">
    <property type="entry name" value="MipA"/>
</dbReference>
<reference evidence="7 8" key="1">
    <citation type="journal article" date="2015" name="Genome Announc.">
        <title>Complete genome sequence of Vibrio alginolyticus ATCC 17749.</title>
        <authorList>
            <person name="Liu X.F."/>
            <person name="Cao Y."/>
            <person name="Zhang H.L."/>
            <person name="Chen Y.J."/>
            <person name="Hu C.J."/>
        </authorList>
    </citation>
    <scope>NUCLEOTIDE SEQUENCE [LARGE SCALE GENOMIC DNA]</scope>
    <source>
        <strain evidence="8">ATCC 17749 / DSM 2171 / NBRC 15630 / NCIMB 1903 / NCTC 12160 / XII-53</strain>
    </source>
</reference>
<comment type="similarity">
    <text evidence="2">Belongs to the MipA/OmpV family.</text>
</comment>
<dbReference type="PANTHER" id="PTHR38776:SF1">
    <property type="entry name" value="MLTA-INTERACTING PROTEIN-RELATED"/>
    <property type="match status" value="1"/>
</dbReference>
<sequence>MPASQPTFFELMKRLILTTLALPLAAAVSSAHGAEEQTWGIAAMYRTASIPFYTADNDSTVSTFVPMMFFENEHVYINGIEGGAFLYNESDSDWRASALMRLRFVDIPMSLQNANEGDRVDFGGQVRYSINDNWRAEVELMTDDELQFHSNYRLAANYVFGDWELEPSITIRYKDADFNSEYYSFKDITGERIGAGLDTNLGIKARYHVTSNLYLLGETSVTRLDDNAYNSQLVEDRYQGEVFVGFGFFNDKSKVPKPTLSNKAYLRIAHGWATPSNIGEIFSFEREKDPYDNQLTSLFYGHPLTDELFGFPLDIYLTPGLVHHWSSSVQSASTEYVMAIKAYYTVNWPTTWRFGVAEGVSYIDSITYIEGTEMEDKGYTPSKLLNYLDFSFDVNVGDLFNQKSWNNMWVGYSLHHRSAIFESASQFGRIKGGSNYNTIYFQFEF</sequence>
<dbReference type="Pfam" id="PF06629">
    <property type="entry name" value="MipA"/>
    <property type="match status" value="1"/>
</dbReference>
<accession>A0A2I3C1N8</accession>
<protein>
    <recommendedName>
        <fullName evidence="9">MltA-interacting MipA family protein</fullName>
    </recommendedName>
</protein>
<keyword evidence="4" id="KW-0472">Membrane</keyword>
<feature type="signal peptide" evidence="6">
    <location>
        <begin position="1"/>
        <end position="33"/>
    </location>
</feature>
<evidence type="ECO:0000256" key="5">
    <source>
        <dbReference type="ARBA" id="ARBA00023237"/>
    </source>
</evidence>
<evidence type="ECO:0000256" key="1">
    <source>
        <dbReference type="ARBA" id="ARBA00004442"/>
    </source>
</evidence>
<evidence type="ECO:0000313" key="7">
    <source>
        <dbReference type="EMBL" id="AGV16343.1"/>
    </source>
</evidence>
<dbReference type="KEGG" id="vag:N646_0510"/>
<keyword evidence="5" id="KW-0998">Cell outer membrane</keyword>
<keyword evidence="3 6" id="KW-0732">Signal</keyword>
<evidence type="ECO:0000313" key="8">
    <source>
        <dbReference type="Proteomes" id="UP000016714"/>
    </source>
</evidence>
<dbReference type="AlphaFoldDB" id="A0A2I3C1N8"/>
<feature type="chain" id="PRO_5014136656" description="MltA-interacting MipA family protein" evidence="6">
    <location>
        <begin position="34"/>
        <end position="445"/>
    </location>
</feature>
<evidence type="ECO:0000256" key="6">
    <source>
        <dbReference type="SAM" id="SignalP"/>
    </source>
</evidence>
<evidence type="ECO:0000256" key="3">
    <source>
        <dbReference type="ARBA" id="ARBA00022729"/>
    </source>
</evidence>